<feature type="compositionally biased region" description="Gly residues" evidence="1">
    <location>
        <begin position="187"/>
        <end position="201"/>
    </location>
</feature>
<dbReference type="RefSeq" id="WP_234363062.1">
    <property type="nucleotide sequence ID" value="NZ_CP022685.1"/>
</dbReference>
<accession>A0A291QLT2</accession>
<name>A0A291QLT2_9ACTN</name>
<feature type="region of interest" description="Disordered" evidence="1">
    <location>
        <begin position="362"/>
        <end position="403"/>
    </location>
</feature>
<keyword evidence="2" id="KW-0472">Membrane</keyword>
<keyword evidence="5" id="KW-1185">Reference proteome</keyword>
<dbReference type="EMBL" id="CP022685">
    <property type="protein sequence ID" value="ATL32476.1"/>
    <property type="molecule type" value="Genomic_DNA"/>
</dbReference>
<feature type="transmembrane region" description="Helical" evidence="2">
    <location>
        <begin position="113"/>
        <end position="133"/>
    </location>
</feature>
<dbReference type="InterPro" id="IPR036366">
    <property type="entry name" value="PGBDSf"/>
</dbReference>
<feature type="compositionally biased region" description="Acidic residues" evidence="1">
    <location>
        <begin position="86"/>
        <end position="97"/>
    </location>
</feature>
<dbReference type="InterPro" id="IPR002477">
    <property type="entry name" value="Peptidoglycan-bd-like"/>
</dbReference>
<dbReference type="Gene3D" id="2.40.420.20">
    <property type="match status" value="1"/>
</dbReference>
<organism evidence="4 5">
    <name type="scientific">Streptomyces formicae</name>
    <dbReference type="NCBI Taxonomy" id="1616117"/>
    <lineage>
        <taxon>Bacteria</taxon>
        <taxon>Bacillati</taxon>
        <taxon>Actinomycetota</taxon>
        <taxon>Actinomycetes</taxon>
        <taxon>Kitasatosporales</taxon>
        <taxon>Streptomycetaceae</taxon>
        <taxon>Streptomyces</taxon>
    </lineage>
</organism>
<gene>
    <name evidence="4" type="ORF">KY5_7458</name>
</gene>
<sequence length="496" mass="50247">MTTPDETEPLPGRGDTSGALERHGSGEMVSGRTGVLTPSGNGERPEGALAKRSEGSVAERREGTAAEHRDASAAERSEAAVPELEAGGEGDGGESGEETSGGGRRRRPLRTSLIVVAAIAVAAAAGIAATGSLGGDNGGSASAAPSGPPATAKVQRTTLTDSETVDGNLGFGDASTVQAPAAASGDTGAGQNGQNGQGGATGADTSAGTITWLPEAGKVIRRGDPVYRVDQRQVPLLYGSFPLYRTLKDGTEGADVKMLEKNLRALGYTGFTVDDTYTSDTADAVKKWQDDLNRTETGTVAPGDALVADGARRVADLKTATGAALTGNLLTWTGTERIVSVDLDVQFEDLVQKGTEATVKLPDNSTVQAEVTDVGTPTTSQDNSGDSGSSGSSGSGDSNNNNQVTLPVELTVKDQKGLGRYQAAAVDVTLKAESHKDVLVVPVGALVAKRGGGYAVEVVTADGTKLVPVKLGMFADSKVEVSGTGIKEGTVVGVPK</sequence>
<dbReference type="AlphaFoldDB" id="A0A291QLT2"/>
<feature type="compositionally biased region" description="Polar residues" evidence="1">
    <location>
        <begin position="363"/>
        <end position="381"/>
    </location>
</feature>
<dbReference type="KEGG" id="sfk:KY5_7458"/>
<evidence type="ECO:0000313" key="5">
    <source>
        <dbReference type="Proteomes" id="UP000221011"/>
    </source>
</evidence>
<evidence type="ECO:0000256" key="2">
    <source>
        <dbReference type="SAM" id="Phobius"/>
    </source>
</evidence>
<dbReference type="Proteomes" id="UP000221011">
    <property type="component" value="Chromosome"/>
</dbReference>
<feature type="domain" description="Peptidoglycan binding-like" evidence="3">
    <location>
        <begin position="253"/>
        <end position="300"/>
    </location>
</feature>
<dbReference type="Pfam" id="PF01471">
    <property type="entry name" value="PG_binding_1"/>
    <property type="match status" value="1"/>
</dbReference>
<evidence type="ECO:0000256" key="1">
    <source>
        <dbReference type="SAM" id="MobiDB-lite"/>
    </source>
</evidence>
<feature type="region of interest" description="Disordered" evidence="1">
    <location>
        <begin position="1"/>
        <end position="107"/>
    </location>
</feature>
<dbReference type="Gene3D" id="1.10.101.10">
    <property type="entry name" value="PGBD-like superfamily/PGBD"/>
    <property type="match status" value="1"/>
</dbReference>
<feature type="compositionally biased region" description="Basic and acidic residues" evidence="1">
    <location>
        <begin position="43"/>
        <end position="78"/>
    </location>
</feature>
<dbReference type="SUPFAM" id="SSF47090">
    <property type="entry name" value="PGBD-like"/>
    <property type="match status" value="1"/>
</dbReference>
<keyword evidence="2" id="KW-0812">Transmembrane</keyword>
<feature type="compositionally biased region" description="Low complexity" evidence="1">
    <location>
        <begin position="139"/>
        <end position="152"/>
    </location>
</feature>
<dbReference type="InterPro" id="IPR036365">
    <property type="entry name" value="PGBD-like_sf"/>
</dbReference>
<evidence type="ECO:0000259" key="3">
    <source>
        <dbReference type="Pfam" id="PF01471"/>
    </source>
</evidence>
<evidence type="ECO:0000313" key="4">
    <source>
        <dbReference type="EMBL" id="ATL32476.1"/>
    </source>
</evidence>
<protein>
    <submittedName>
        <fullName evidence="4">Peptidoglycan binding domain 1</fullName>
    </submittedName>
</protein>
<reference evidence="4 5" key="1">
    <citation type="submission" date="2017-08" db="EMBL/GenBank/DDBJ databases">
        <title>Complete Genome Sequence of Streptomyces formicae KY5, the formicamycin producer.</title>
        <authorList>
            <person name="Holmes N.A."/>
            <person name="Devine R."/>
            <person name="Qin Z."/>
            <person name="Seipke R.F."/>
            <person name="Wilkinson B."/>
            <person name="Hutchings M.I."/>
        </authorList>
    </citation>
    <scope>NUCLEOTIDE SEQUENCE [LARGE SCALE GENOMIC DNA]</scope>
    <source>
        <strain evidence="4 5">KY5</strain>
    </source>
</reference>
<feature type="compositionally biased region" description="Low complexity" evidence="1">
    <location>
        <begin position="382"/>
        <end position="402"/>
    </location>
</feature>
<proteinExistence type="predicted"/>
<keyword evidence="2" id="KW-1133">Transmembrane helix</keyword>
<feature type="region of interest" description="Disordered" evidence="1">
    <location>
        <begin position="135"/>
        <end position="208"/>
    </location>
</feature>